<dbReference type="Pfam" id="PF00672">
    <property type="entry name" value="HAMP"/>
    <property type="match status" value="1"/>
</dbReference>
<dbReference type="Gene3D" id="3.30.565.10">
    <property type="entry name" value="Histidine kinase-like ATPase, C-terminal domain"/>
    <property type="match status" value="1"/>
</dbReference>
<evidence type="ECO:0000256" key="14">
    <source>
        <dbReference type="SAM" id="Phobius"/>
    </source>
</evidence>
<dbReference type="InterPro" id="IPR033479">
    <property type="entry name" value="dCache_1"/>
</dbReference>
<evidence type="ECO:0000256" key="1">
    <source>
        <dbReference type="ARBA" id="ARBA00000085"/>
    </source>
</evidence>
<keyword evidence="12" id="KW-0902">Two-component regulatory system</keyword>
<feature type="transmembrane region" description="Helical" evidence="14">
    <location>
        <begin position="7"/>
        <end position="31"/>
    </location>
</feature>
<evidence type="ECO:0000256" key="11">
    <source>
        <dbReference type="ARBA" id="ARBA00022989"/>
    </source>
</evidence>
<evidence type="ECO:0000313" key="18">
    <source>
        <dbReference type="EMBL" id="TDK59457.1"/>
    </source>
</evidence>
<evidence type="ECO:0000256" key="12">
    <source>
        <dbReference type="ARBA" id="ARBA00023012"/>
    </source>
</evidence>
<dbReference type="CDD" id="cd06225">
    <property type="entry name" value="HAMP"/>
    <property type="match status" value="1"/>
</dbReference>
<feature type="domain" description="HAMP" evidence="16">
    <location>
        <begin position="310"/>
        <end position="362"/>
    </location>
</feature>
<evidence type="ECO:0000313" key="19">
    <source>
        <dbReference type="Proteomes" id="UP000295132"/>
    </source>
</evidence>
<feature type="transmembrane region" description="Helical" evidence="14">
    <location>
        <begin position="288"/>
        <end position="308"/>
    </location>
</feature>
<evidence type="ECO:0000313" key="20">
    <source>
        <dbReference type="Proteomes" id="UP001178888"/>
    </source>
</evidence>
<keyword evidence="6 17" id="KW-0808">Transferase</keyword>
<keyword evidence="8" id="KW-0547">Nucleotide-binding</keyword>
<dbReference type="SMART" id="SM00387">
    <property type="entry name" value="HATPase_c"/>
    <property type="match status" value="1"/>
</dbReference>
<evidence type="ECO:0000256" key="4">
    <source>
        <dbReference type="ARBA" id="ARBA00022475"/>
    </source>
</evidence>
<reference evidence="18 19" key="1">
    <citation type="submission" date="2019-03" db="EMBL/GenBank/DDBJ databases">
        <title>Bacillus niacini sp. nov. a Nicotinate-Metabolizing Mesophile Isolated from Soil.</title>
        <authorList>
            <person name="Zhang G."/>
        </authorList>
    </citation>
    <scope>NUCLEOTIDE SEQUENCE [LARGE SCALE GENOMIC DNA]</scope>
    <source>
        <strain evidence="18 19">WN066</strain>
    </source>
</reference>
<dbReference type="InterPro" id="IPR005467">
    <property type="entry name" value="His_kinase_dom"/>
</dbReference>
<reference evidence="17" key="2">
    <citation type="submission" date="2023-08" db="EMBL/GenBank/DDBJ databases">
        <title>Nitrogen cycling bacteria in agricultural field soils.</title>
        <authorList>
            <person name="Jang J."/>
        </authorList>
    </citation>
    <scope>NUCLEOTIDE SEQUENCE</scope>
    <source>
        <strain evidence="17">PS3-36</strain>
    </source>
</reference>
<evidence type="ECO:0000256" key="10">
    <source>
        <dbReference type="ARBA" id="ARBA00022840"/>
    </source>
</evidence>
<keyword evidence="4" id="KW-1003">Cell membrane</keyword>
<dbReference type="GO" id="GO:0005524">
    <property type="term" value="F:ATP binding"/>
    <property type="evidence" value="ECO:0007669"/>
    <property type="project" value="UniProtKB-KW"/>
</dbReference>
<dbReference type="InterPro" id="IPR003660">
    <property type="entry name" value="HAMP_dom"/>
</dbReference>
<dbReference type="InterPro" id="IPR010559">
    <property type="entry name" value="Sig_transdc_His_kin_internal"/>
</dbReference>
<evidence type="ECO:0000256" key="6">
    <source>
        <dbReference type="ARBA" id="ARBA00022679"/>
    </source>
</evidence>
<dbReference type="GO" id="GO:0005886">
    <property type="term" value="C:plasma membrane"/>
    <property type="evidence" value="ECO:0007669"/>
    <property type="project" value="UniProtKB-SubCell"/>
</dbReference>
<dbReference type="Pfam" id="PF06580">
    <property type="entry name" value="His_kinase"/>
    <property type="match status" value="1"/>
</dbReference>
<dbReference type="SUPFAM" id="SSF158472">
    <property type="entry name" value="HAMP domain-like"/>
    <property type="match status" value="1"/>
</dbReference>
<dbReference type="Proteomes" id="UP000295132">
    <property type="component" value="Unassembled WGS sequence"/>
</dbReference>
<protein>
    <recommendedName>
        <fullName evidence="3">histidine kinase</fullName>
        <ecNumber evidence="3">2.7.13.3</ecNumber>
    </recommendedName>
</protein>
<dbReference type="SUPFAM" id="SSF55874">
    <property type="entry name" value="ATPase domain of HSP90 chaperone/DNA topoisomerase II/histidine kinase"/>
    <property type="match status" value="1"/>
</dbReference>
<evidence type="ECO:0000256" key="3">
    <source>
        <dbReference type="ARBA" id="ARBA00012438"/>
    </source>
</evidence>
<keyword evidence="7 14" id="KW-0812">Transmembrane</keyword>
<feature type="domain" description="Histidine kinase" evidence="15">
    <location>
        <begin position="472"/>
        <end position="581"/>
    </location>
</feature>
<evidence type="ECO:0000256" key="9">
    <source>
        <dbReference type="ARBA" id="ARBA00022777"/>
    </source>
</evidence>
<dbReference type="EC" id="2.7.13.3" evidence="3"/>
<gene>
    <name evidence="18" type="ORF">E2K98_19750</name>
    <name evidence="17" type="ORF">RCG21_17640</name>
</gene>
<accession>A0A4R5VMN5</accession>
<dbReference type="Proteomes" id="UP001178888">
    <property type="component" value="Unassembled WGS sequence"/>
</dbReference>
<dbReference type="Gene3D" id="6.10.340.10">
    <property type="match status" value="1"/>
</dbReference>
<dbReference type="InterPro" id="IPR050640">
    <property type="entry name" value="Bact_2-comp_sensor_kinase"/>
</dbReference>
<keyword evidence="9 18" id="KW-0418">Kinase</keyword>
<dbReference type="SMART" id="SM00304">
    <property type="entry name" value="HAMP"/>
    <property type="match status" value="1"/>
</dbReference>
<evidence type="ECO:0000256" key="5">
    <source>
        <dbReference type="ARBA" id="ARBA00022553"/>
    </source>
</evidence>
<organism evidence="18 19">
    <name type="scientific">Bacillus salipaludis</name>
    <dbReference type="NCBI Taxonomy" id="2547811"/>
    <lineage>
        <taxon>Bacteria</taxon>
        <taxon>Bacillati</taxon>
        <taxon>Bacillota</taxon>
        <taxon>Bacilli</taxon>
        <taxon>Bacillales</taxon>
        <taxon>Bacillaceae</taxon>
        <taxon>Bacillus</taxon>
    </lineage>
</organism>
<keyword evidence="20" id="KW-1185">Reference proteome</keyword>
<evidence type="ECO:0000259" key="15">
    <source>
        <dbReference type="PROSITE" id="PS50109"/>
    </source>
</evidence>
<dbReference type="PROSITE" id="PS50885">
    <property type="entry name" value="HAMP"/>
    <property type="match status" value="1"/>
</dbReference>
<dbReference type="PANTHER" id="PTHR34220:SF7">
    <property type="entry name" value="SENSOR HISTIDINE KINASE YPDA"/>
    <property type="match status" value="1"/>
</dbReference>
<comment type="subcellular location">
    <subcellularLocation>
        <location evidence="2">Cell membrane</location>
        <topology evidence="2">Multi-pass membrane protein</topology>
    </subcellularLocation>
</comment>
<evidence type="ECO:0000256" key="8">
    <source>
        <dbReference type="ARBA" id="ARBA00022741"/>
    </source>
</evidence>
<dbReference type="AlphaFoldDB" id="A0A4R5VMN5"/>
<evidence type="ECO:0000256" key="7">
    <source>
        <dbReference type="ARBA" id="ARBA00022692"/>
    </source>
</evidence>
<dbReference type="Pfam" id="PF02743">
    <property type="entry name" value="dCache_1"/>
    <property type="match status" value="1"/>
</dbReference>
<comment type="catalytic activity">
    <reaction evidence="1">
        <text>ATP + protein L-histidine = ADP + protein N-phospho-L-histidine.</text>
        <dbReference type="EC" id="2.7.13.3"/>
    </reaction>
</comment>
<evidence type="ECO:0000313" key="17">
    <source>
        <dbReference type="EMBL" id="MDQ6598157.1"/>
    </source>
</evidence>
<evidence type="ECO:0000256" key="2">
    <source>
        <dbReference type="ARBA" id="ARBA00004651"/>
    </source>
</evidence>
<keyword evidence="13 14" id="KW-0472">Membrane</keyword>
<keyword evidence="11 14" id="KW-1133">Transmembrane helix</keyword>
<keyword evidence="10" id="KW-0067">ATP-binding</keyword>
<evidence type="ECO:0000256" key="13">
    <source>
        <dbReference type="ARBA" id="ARBA00023136"/>
    </source>
</evidence>
<keyword evidence="5" id="KW-0597">Phosphoprotein</keyword>
<dbReference type="Pfam" id="PF02518">
    <property type="entry name" value="HATPase_c"/>
    <property type="match status" value="1"/>
</dbReference>
<dbReference type="EMBL" id="SMYO01000009">
    <property type="protein sequence ID" value="TDK59457.1"/>
    <property type="molecule type" value="Genomic_DNA"/>
</dbReference>
<name>A0A4R5VMN5_9BACI</name>
<dbReference type="GO" id="GO:0000155">
    <property type="term" value="F:phosphorelay sensor kinase activity"/>
    <property type="evidence" value="ECO:0007669"/>
    <property type="project" value="InterPro"/>
</dbReference>
<dbReference type="InterPro" id="IPR003594">
    <property type="entry name" value="HATPase_dom"/>
</dbReference>
<dbReference type="InterPro" id="IPR036890">
    <property type="entry name" value="HATPase_C_sf"/>
</dbReference>
<dbReference type="EMBL" id="JAVGVR010000001">
    <property type="protein sequence ID" value="MDQ6598157.1"/>
    <property type="molecule type" value="Genomic_DNA"/>
</dbReference>
<dbReference type="PROSITE" id="PS50109">
    <property type="entry name" value="HIS_KIN"/>
    <property type="match status" value="1"/>
</dbReference>
<dbReference type="PANTHER" id="PTHR34220">
    <property type="entry name" value="SENSOR HISTIDINE KINASE YPDA"/>
    <property type="match status" value="1"/>
</dbReference>
<sequence>MRFLNSIFFKLIISFILISVIPLSLVGWITFNKYSQSLYENLQYHANYILSQKMKALNTFLFDLERMQSGIKSSAVFSQFLANQDPTLHPQFYLKLDALMESIQTIRPETVGITIISNNGFVYNYGYSLNMNFTKDNFNNLPWLKDIEKNNLNPLITNLHTRTYSNLDKNQKVYSYVQKVWDRNLRSYGYMVIDFKPELLEYILNNELDSETSSGTFIYNNQGFVLAPARLAHISFDSVQKQKNGSTIHTKDHKSYLLFKQYNPTTKWYVAEYFEANDFYKPVTQVKWIVWMITITSVIVCLLSAMFISHRISKPIKILQRVMSKVKNGNLNQKFIVKSKDEIGELGQGFNEMIVQINRLVQSVAEEEKLKKAAEITALQLQINPHFLYNTLESINSLARMKKEHEISHLIVLLGRLLRLSISSFEEKIPIHQEVMYLESYLEIQKIRMRYPLEYSIVMNDDIKFCLTVKLILQPIVENAIIHGIDPLRSFGKLIIKGKQVDENIIFTVTDNGKGIEPDNLQQLQDRLKNNSEDLSKYKKKIGLYNVQTRIQSHYGNNYGIRIESKLNKGTTITVKIPKEVNSDYEKNVNCG</sequence>
<evidence type="ECO:0000259" key="16">
    <source>
        <dbReference type="PROSITE" id="PS50885"/>
    </source>
</evidence>
<dbReference type="RefSeq" id="WP_133337115.1">
    <property type="nucleotide sequence ID" value="NZ_JAVGVR010000001.1"/>
</dbReference>
<comment type="caution">
    <text evidence="18">The sequence shown here is derived from an EMBL/GenBank/DDBJ whole genome shotgun (WGS) entry which is preliminary data.</text>
</comment>
<proteinExistence type="predicted"/>